<evidence type="ECO:0000256" key="1">
    <source>
        <dbReference type="SAM" id="Phobius"/>
    </source>
</evidence>
<dbReference type="PANTHER" id="PTHR30015">
    <property type="entry name" value="MRR RESTRICTION SYSTEM PROTEIN"/>
    <property type="match status" value="1"/>
</dbReference>
<proteinExistence type="predicted"/>
<dbReference type="InterPro" id="IPR011335">
    <property type="entry name" value="Restrct_endonuc-II-like"/>
</dbReference>
<protein>
    <submittedName>
        <fullName evidence="3">Restriction endonuclease</fullName>
    </submittedName>
</protein>
<keyword evidence="1" id="KW-1133">Transmembrane helix</keyword>
<dbReference type="InterPro" id="IPR052906">
    <property type="entry name" value="Type_IV_Methyl-Rstrct_Enzyme"/>
</dbReference>
<dbReference type="InterPro" id="IPR007560">
    <property type="entry name" value="Restrct_endonuc_IV_Mrr"/>
</dbReference>
<keyword evidence="3" id="KW-0378">Hydrolase</keyword>
<keyword evidence="1" id="KW-0472">Membrane</keyword>
<dbReference type="Pfam" id="PF04471">
    <property type="entry name" value="Mrr_cat"/>
    <property type="match status" value="1"/>
</dbReference>
<dbReference type="GO" id="GO:0004519">
    <property type="term" value="F:endonuclease activity"/>
    <property type="evidence" value="ECO:0007669"/>
    <property type="project" value="UniProtKB-KW"/>
</dbReference>
<dbReference type="EMBL" id="JAATEM010000005">
    <property type="protein sequence ID" value="NJP49554.1"/>
    <property type="molecule type" value="Genomic_DNA"/>
</dbReference>
<dbReference type="InterPro" id="IPR011856">
    <property type="entry name" value="tRNA_endonuc-like_dom_sf"/>
</dbReference>
<evidence type="ECO:0000313" key="4">
    <source>
        <dbReference type="Proteomes" id="UP000730591"/>
    </source>
</evidence>
<accession>A0ABX1A4M8</accession>
<evidence type="ECO:0000259" key="2">
    <source>
        <dbReference type="Pfam" id="PF04471"/>
    </source>
</evidence>
<gene>
    <name evidence="3" type="ORF">HCJ93_05560</name>
</gene>
<keyword evidence="3" id="KW-0540">Nuclease</keyword>
<organism evidence="3 4">
    <name type="scientific">Streptomyces composti</name>
    <dbReference type="NCBI Taxonomy" id="2720025"/>
    <lineage>
        <taxon>Bacteria</taxon>
        <taxon>Bacillati</taxon>
        <taxon>Actinomycetota</taxon>
        <taxon>Actinomycetes</taxon>
        <taxon>Kitasatosporales</taxon>
        <taxon>Streptomycetaceae</taxon>
        <taxon>Streptomyces</taxon>
    </lineage>
</organism>
<keyword evidence="4" id="KW-1185">Reference proteome</keyword>
<keyword evidence="1" id="KW-0812">Transmembrane</keyword>
<name>A0ABX1A4M8_9ACTN</name>
<feature type="transmembrane region" description="Helical" evidence="1">
    <location>
        <begin position="115"/>
        <end position="134"/>
    </location>
</feature>
<dbReference type="Gene3D" id="3.40.1350.10">
    <property type="match status" value="1"/>
</dbReference>
<reference evidence="3 4" key="1">
    <citation type="submission" date="2020-03" db="EMBL/GenBank/DDBJ databases">
        <title>WGS of actinomycetes isolated from Thailand.</title>
        <authorList>
            <person name="Thawai C."/>
        </authorList>
    </citation>
    <scope>NUCLEOTIDE SEQUENCE [LARGE SCALE GENOMIC DNA]</scope>
    <source>
        <strain evidence="3 4">SBST2-5</strain>
    </source>
</reference>
<dbReference type="PANTHER" id="PTHR30015:SF6">
    <property type="entry name" value="SLL1429 PROTEIN"/>
    <property type="match status" value="1"/>
</dbReference>
<dbReference type="Proteomes" id="UP000730591">
    <property type="component" value="Unassembled WGS sequence"/>
</dbReference>
<keyword evidence="3" id="KW-0255">Endonuclease</keyword>
<dbReference type="SUPFAM" id="SSF52980">
    <property type="entry name" value="Restriction endonuclease-like"/>
    <property type="match status" value="1"/>
</dbReference>
<sequence length="334" mass="34742">MCGPTPPGSRSWASRAAPPTVCPAGSAGTGCACPPDRRAHPGGEVRDRGQRVGVIFTGWCQEGDAVTASEFREVPDGRRRRFDLRSTALFFVLLAVVVSVAGFAARLAAEAVERRPVWVFVLVAVGLAGVTGAGRKVRVARAARRAAAALDEAAREAARELEDPAIPARRTVVEAGAGRFVGDVPHEAADHGDLTPDEFEQAVAGLCERDGCSGVEVVGGAGDLGADVVAVLPGGRRMVVQCKRYGDSHRVGSQDLQRFGGTCFTVHEADVAVLVTTSEFTAPALEYAEQCGIVCVDRESLWAWAEGSGPCPWEGATEVPGTGCGEVRAAGPGP</sequence>
<comment type="caution">
    <text evidence="3">The sequence shown here is derived from an EMBL/GenBank/DDBJ whole genome shotgun (WGS) entry which is preliminary data.</text>
</comment>
<feature type="domain" description="Restriction endonuclease type IV Mrr" evidence="2">
    <location>
        <begin position="194"/>
        <end position="304"/>
    </location>
</feature>
<evidence type="ECO:0000313" key="3">
    <source>
        <dbReference type="EMBL" id="NJP49554.1"/>
    </source>
</evidence>
<feature type="transmembrane region" description="Helical" evidence="1">
    <location>
        <begin position="88"/>
        <end position="109"/>
    </location>
</feature>